<dbReference type="AlphaFoldDB" id="Q9M5J7"/>
<name>Q9M5J7_PICGL</name>
<sequence>MKDELEKIELELDDAKSKSYEEEEAEEVAVEEEETHTLVLMRSVRDRRQPERYSPPGFHSNFSLSITDDDPITVREAVNSEDSKLWKKPMVEEMDSLDKNESWDIVELLARRKSVGRKWLFKKKFNVEGKVEKYKARLVEKGYSQVEGIEFGEIFSPVAKLTSIRFLLSIVVAFDLEVEQMDVKTTFLHGDLEEEIYMKQPEGFVVKGNKELVCKINKSLCGVKQSPRMWYQKFDTYILRLGFVISRADHCVYSKQVGNHFIYVVLYVDDMLLVGNNMDVIKEVKSQLSSKFDMKDLGAANFILGMDIKRDRANRKLWLNQRKYVETILQRFNIHGSKPVKVPIPIGVNLSADQCPKIQEEEEDMSHVPYASAVGSLMYAMVCTRPDIAHAVGFLSRYMSKLGKEHWTTVKRVFRYLHGTTSYGLCYQGRSGLDRVVDIHGFVDADWVGDLDHIRSTSGYVFNLFGGAISWMSKIQALVALSTTEAEYMVATHASQGSIWLQRLCSGIGLVQQVVRLDCEIQSAIFMAKNPAYDSKTNHIDV</sequence>
<dbReference type="InterPro" id="IPR043502">
    <property type="entry name" value="DNA/RNA_pol_sf"/>
</dbReference>
<reference evidence="3" key="1">
    <citation type="journal article" date="2000" name="Genome">
        <title>Different classes of retrotransposons in coniferous spruce species.</title>
        <authorList>
            <person name="L'Homme Y."/>
            <person name="Seguin A."/>
            <person name="Tremblay F.M."/>
        </authorList>
    </citation>
    <scope>NUCLEOTIDE SEQUENCE</scope>
</reference>
<dbReference type="PANTHER" id="PTHR11439:SF467">
    <property type="entry name" value="INTEGRASE CATALYTIC DOMAIN-CONTAINING PROTEIN"/>
    <property type="match status" value="1"/>
</dbReference>
<proteinExistence type="predicted"/>
<evidence type="ECO:0000313" key="3">
    <source>
        <dbReference type="EMBL" id="AAF65309.1"/>
    </source>
</evidence>
<feature type="compositionally biased region" description="Basic and acidic residues" evidence="1">
    <location>
        <begin position="1"/>
        <end position="20"/>
    </location>
</feature>
<dbReference type="EMBL" id="AF229252">
    <property type="protein sequence ID" value="AAF65309.1"/>
    <property type="molecule type" value="Genomic_DNA"/>
</dbReference>
<dbReference type="SUPFAM" id="SSF56672">
    <property type="entry name" value="DNA/RNA polymerases"/>
    <property type="match status" value="1"/>
</dbReference>
<dbReference type="InterPro" id="IPR013103">
    <property type="entry name" value="RVT_2"/>
</dbReference>
<dbReference type="Pfam" id="PF07727">
    <property type="entry name" value="RVT_2"/>
    <property type="match status" value="1"/>
</dbReference>
<keyword evidence="3" id="KW-0548">Nucleotidyltransferase</keyword>
<keyword evidence="3" id="KW-0695">RNA-directed DNA polymerase</keyword>
<evidence type="ECO:0000259" key="2">
    <source>
        <dbReference type="Pfam" id="PF07727"/>
    </source>
</evidence>
<feature type="region of interest" description="Disordered" evidence="1">
    <location>
        <begin position="1"/>
        <end position="32"/>
    </location>
</feature>
<organism evidence="3">
    <name type="scientific">Picea glauca</name>
    <name type="common">White spruce</name>
    <name type="synonym">Pinus glauca</name>
    <dbReference type="NCBI Taxonomy" id="3330"/>
    <lineage>
        <taxon>Eukaryota</taxon>
        <taxon>Viridiplantae</taxon>
        <taxon>Streptophyta</taxon>
        <taxon>Embryophyta</taxon>
        <taxon>Tracheophyta</taxon>
        <taxon>Spermatophyta</taxon>
        <taxon>Pinopsida</taxon>
        <taxon>Pinidae</taxon>
        <taxon>Conifers I</taxon>
        <taxon>Pinales</taxon>
        <taxon>Pinaceae</taxon>
        <taxon>Picea</taxon>
    </lineage>
</organism>
<dbReference type="CDD" id="cd09272">
    <property type="entry name" value="RNase_HI_RT_Ty1"/>
    <property type="match status" value="1"/>
</dbReference>
<feature type="domain" description="Reverse transcriptase Ty1/copia-type" evidence="2">
    <location>
        <begin position="100"/>
        <end position="344"/>
    </location>
</feature>
<feature type="compositionally biased region" description="Acidic residues" evidence="1">
    <location>
        <begin position="21"/>
        <end position="32"/>
    </location>
</feature>
<evidence type="ECO:0000256" key="1">
    <source>
        <dbReference type="SAM" id="MobiDB-lite"/>
    </source>
</evidence>
<dbReference type="GO" id="GO:0003964">
    <property type="term" value="F:RNA-directed DNA polymerase activity"/>
    <property type="evidence" value="ECO:0007669"/>
    <property type="project" value="UniProtKB-KW"/>
</dbReference>
<dbReference type="PANTHER" id="PTHR11439">
    <property type="entry name" value="GAG-POL-RELATED RETROTRANSPOSON"/>
    <property type="match status" value="1"/>
</dbReference>
<accession>Q9M5J7</accession>
<protein>
    <submittedName>
        <fullName evidence="3">Reverse transcriptase</fullName>
    </submittedName>
</protein>
<keyword evidence="3" id="KW-0808">Transferase</keyword>